<evidence type="ECO:0000313" key="2">
    <source>
        <dbReference type="EMBL" id="QHA06981.1"/>
    </source>
</evidence>
<dbReference type="GO" id="GO:0003677">
    <property type="term" value="F:DNA binding"/>
    <property type="evidence" value="ECO:0007669"/>
    <property type="project" value="InterPro"/>
</dbReference>
<dbReference type="SMART" id="SM00421">
    <property type="entry name" value="HTH_LUXR"/>
    <property type="match status" value="1"/>
</dbReference>
<dbReference type="InterPro" id="IPR036388">
    <property type="entry name" value="WH-like_DNA-bd_sf"/>
</dbReference>
<dbReference type="EMBL" id="CP047020">
    <property type="protein sequence ID" value="QHA06981.1"/>
    <property type="molecule type" value="Genomic_DNA"/>
</dbReference>
<organism evidence="2 3">
    <name type="scientific">Streptomyces broussonetiae</name>
    <dbReference type="NCBI Taxonomy" id="2686304"/>
    <lineage>
        <taxon>Bacteria</taxon>
        <taxon>Bacillati</taxon>
        <taxon>Actinomycetota</taxon>
        <taxon>Actinomycetes</taxon>
        <taxon>Kitasatosporales</taxon>
        <taxon>Streptomycetaceae</taxon>
        <taxon>Streptomyces</taxon>
    </lineage>
</organism>
<evidence type="ECO:0000313" key="3">
    <source>
        <dbReference type="Proteomes" id="UP000436138"/>
    </source>
</evidence>
<accession>A0A6I6N8X7</accession>
<keyword evidence="3" id="KW-1185">Reference proteome</keyword>
<name>A0A6I6N8X7_9ACTN</name>
<evidence type="ECO:0000259" key="1">
    <source>
        <dbReference type="SMART" id="SM00421"/>
    </source>
</evidence>
<protein>
    <recommendedName>
        <fullName evidence="1">HTH luxR-type domain-containing protein</fullName>
    </recommendedName>
</protein>
<proteinExistence type="predicted"/>
<dbReference type="Gene3D" id="1.10.10.10">
    <property type="entry name" value="Winged helix-like DNA-binding domain superfamily/Winged helix DNA-binding domain"/>
    <property type="match status" value="1"/>
</dbReference>
<dbReference type="AlphaFoldDB" id="A0A6I6N8X7"/>
<dbReference type="InterPro" id="IPR016032">
    <property type="entry name" value="Sig_transdc_resp-reg_C-effctor"/>
</dbReference>
<dbReference type="InterPro" id="IPR000792">
    <property type="entry name" value="Tscrpt_reg_LuxR_C"/>
</dbReference>
<dbReference type="Proteomes" id="UP000436138">
    <property type="component" value="Chromosome"/>
</dbReference>
<gene>
    <name evidence="2" type="ORF">GQF42_30090</name>
</gene>
<dbReference type="GO" id="GO:0006355">
    <property type="term" value="P:regulation of DNA-templated transcription"/>
    <property type="evidence" value="ECO:0007669"/>
    <property type="project" value="InterPro"/>
</dbReference>
<reference evidence="2 3" key="1">
    <citation type="submission" date="2019-12" db="EMBL/GenBank/DDBJ databases">
        <title>Streptomyces sp. strain T44 isolated from rhizosphere soil of Broussonetia papyrifera.</title>
        <authorList>
            <person name="Mo P."/>
        </authorList>
    </citation>
    <scope>NUCLEOTIDE SEQUENCE [LARGE SCALE GENOMIC DNA]</scope>
    <source>
        <strain evidence="2 3">T44</strain>
    </source>
</reference>
<dbReference type="RefSeq" id="WP_158925044.1">
    <property type="nucleotide sequence ID" value="NZ_CP047020.1"/>
</dbReference>
<sequence length="266" mass="28888">MLPTTEVLEQDLLKVRGLVESMAAQRRNQTANDSLVTQLSLNPESLEEAAQNLMSQASETLCLIIGERSETATAVISAFRRIAPVLAPQVTVRALVPPVTRTREALAALFPERAQVRLAMLSGLTAVVSDAKTTLVSNTPGDPSLIHNSSVATNLRALFDTVWPTAQVLDQHLRLREQSHAEELRRVLGCLQEGLIDDVAARKVSMSVRTYRRHVADLMALLGTSSRFQAGARAVETGLLPRRSTRVAARPVPADIVSRVSPECST</sequence>
<dbReference type="SUPFAM" id="SSF46894">
    <property type="entry name" value="C-terminal effector domain of the bipartite response regulators"/>
    <property type="match status" value="1"/>
</dbReference>
<dbReference type="KEGG" id="sbro:GQF42_30090"/>
<feature type="domain" description="HTH luxR-type" evidence="1">
    <location>
        <begin position="181"/>
        <end position="234"/>
    </location>
</feature>